<gene>
    <name evidence="2" type="ORF">K432DRAFT_396184</name>
</gene>
<evidence type="ECO:0000313" key="3">
    <source>
        <dbReference type="Proteomes" id="UP000250266"/>
    </source>
</evidence>
<keyword evidence="3" id="KW-1185">Reference proteome</keyword>
<proteinExistence type="predicted"/>
<accession>A0A8E2JBT1</accession>
<evidence type="ECO:0000313" key="2">
    <source>
        <dbReference type="EMBL" id="OCK76739.1"/>
    </source>
</evidence>
<dbReference type="EMBL" id="KV745184">
    <property type="protein sequence ID" value="OCK76739.1"/>
    <property type="molecule type" value="Genomic_DNA"/>
</dbReference>
<dbReference type="AlphaFoldDB" id="A0A8E2JBT1"/>
<sequence>MVLIDGPPCLDTRLWIGCSIEPGLLKSIAEASGGNYAFISDQSMLGAVMIHVVANLQSTFATSAKLAITDSKGVKLAQTVTITLKSQRQPLTRKSFYCRHRRSIQEGGHRTDTNGQPLSPDGRTTYGNSAGIELEKQTSYNMAHTLATSNRTTIQRPDEDQSYGSVPALLRDSRPKPMAMLNWSSRRSSEVPCGWYMQSIKPPFLLAVTTGTLHAIVSQEDNARATARWFRPKKRTREVC</sequence>
<reference evidence="2 3" key="1">
    <citation type="journal article" date="2016" name="Nat. Commun.">
        <title>Ectomycorrhizal ecology is imprinted in the genome of the dominant symbiotic fungus Cenococcum geophilum.</title>
        <authorList>
            <consortium name="DOE Joint Genome Institute"/>
            <person name="Peter M."/>
            <person name="Kohler A."/>
            <person name="Ohm R.A."/>
            <person name="Kuo A."/>
            <person name="Krutzmann J."/>
            <person name="Morin E."/>
            <person name="Arend M."/>
            <person name="Barry K.W."/>
            <person name="Binder M."/>
            <person name="Choi C."/>
            <person name="Clum A."/>
            <person name="Copeland A."/>
            <person name="Grisel N."/>
            <person name="Haridas S."/>
            <person name="Kipfer T."/>
            <person name="LaButti K."/>
            <person name="Lindquist E."/>
            <person name="Lipzen A."/>
            <person name="Maire R."/>
            <person name="Meier B."/>
            <person name="Mihaltcheva S."/>
            <person name="Molinier V."/>
            <person name="Murat C."/>
            <person name="Poggeler S."/>
            <person name="Quandt C.A."/>
            <person name="Sperisen C."/>
            <person name="Tritt A."/>
            <person name="Tisserant E."/>
            <person name="Crous P.W."/>
            <person name="Henrissat B."/>
            <person name="Nehls U."/>
            <person name="Egli S."/>
            <person name="Spatafora J.W."/>
            <person name="Grigoriev I.V."/>
            <person name="Martin F.M."/>
        </authorList>
    </citation>
    <scope>NUCLEOTIDE SEQUENCE [LARGE SCALE GENOMIC DNA]</scope>
    <source>
        <strain evidence="2 3">CBS 459.81</strain>
    </source>
</reference>
<feature type="region of interest" description="Disordered" evidence="1">
    <location>
        <begin position="102"/>
        <end position="128"/>
    </location>
</feature>
<feature type="region of interest" description="Disordered" evidence="1">
    <location>
        <begin position="149"/>
        <end position="168"/>
    </location>
</feature>
<dbReference type="OrthoDB" id="10264538at2759"/>
<name>A0A8E2JBT1_9PEZI</name>
<feature type="compositionally biased region" description="Basic and acidic residues" evidence="1">
    <location>
        <begin position="103"/>
        <end position="112"/>
    </location>
</feature>
<evidence type="ECO:0000256" key="1">
    <source>
        <dbReference type="SAM" id="MobiDB-lite"/>
    </source>
</evidence>
<organism evidence="2 3">
    <name type="scientific">Lepidopterella palustris CBS 459.81</name>
    <dbReference type="NCBI Taxonomy" id="1314670"/>
    <lineage>
        <taxon>Eukaryota</taxon>
        <taxon>Fungi</taxon>
        <taxon>Dikarya</taxon>
        <taxon>Ascomycota</taxon>
        <taxon>Pezizomycotina</taxon>
        <taxon>Dothideomycetes</taxon>
        <taxon>Pleosporomycetidae</taxon>
        <taxon>Mytilinidiales</taxon>
        <taxon>Argynnaceae</taxon>
        <taxon>Lepidopterella</taxon>
    </lineage>
</organism>
<dbReference type="Proteomes" id="UP000250266">
    <property type="component" value="Unassembled WGS sequence"/>
</dbReference>
<protein>
    <submittedName>
        <fullName evidence="2">Uncharacterized protein</fullName>
    </submittedName>
</protein>